<dbReference type="EMBL" id="AB040776">
    <property type="protein sequence ID" value="BAA94195.1"/>
    <property type="molecule type" value="Genomic_DNA"/>
</dbReference>
<accession>Q9JG33</accession>
<name>Q9JG33_9VIRU</name>
<dbReference type="InterPro" id="IPR013267">
    <property type="entry name" value="Hepatitis_TTV_Orf2a"/>
</dbReference>
<evidence type="ECO:0000259" key="2">
    <source>
        <dbReference type="Pfam" id="PF02957"/>
    </source>
</evidence>
<feature type="domain" description="Hepatitis TT virus Orf2/Gyrovirus Vp2 N-terminal" evidence="2">
    <location>
        <begin position="93"/>
        <end position="139"/>
    </location>
</feature>
<proteinExistence type="predicted"/>
<feature type="region of interest" description="Disordered" evidence="1">
    <location>
        <begin position="1"/>
        <end position="33"/>
    </location>
</feature>
<feature type="region of interest" description="Disordered" evidence="1">
    <location>
        <begin position="149"/>
        <end position="202"/>
    </location>
</feature>
<evidence type="ECO:0000313" key="3">
    <source>
        <dbReference type="EMBL" id="BAA94195.1"/>
    </source>
</evidence>
<dbReference type="InterPro" id="IPR004118">
    <property type="entry name" value="HEV_TT_vir_Orf2/Gyrovir_Vp2_N"/>
</dbReference>
<evidence type="ECO:0000256" key="1">
    <source>
        <dbReference type="SAM" id="MobiDB-lite"/>
    </source>
</evidence>
<organism evidence="3">
    <name type="scientific">Torque teno virus</name>
    <dbReference type="NCBI Taxonomy" id="68887"/>
    <lineage>
        <taxon>Viruses</taxon>
        <taxon>Monodnaviria</taxon>
        <taxon>Shotokuvirae</taxon>
        <taxon>Commensaviricota</taxon>
        <taxon>Cardeaviricetes</taxon>
        <taxon>Sanitavirales</taxon>
        <taxon>Anelloviridae</taxon>
    </lineage>
</organism>
<protein>
    <recommendedName>
        <fullName evidence="2">Hepatitis TT virus Orf2/Gyrovirus Vp2 N-terminal domain-containing protein</fullName>
    </recommendedName>
</protein>
<dbReference type="Pfam" id="PF02957">
    <property type="entry name" value="TT_ORF2-like"/>
    <property type="match status" value="1"/>
</dbReference>
<sequence length="202" mass="21481">MAEFSTPVRSGEATEGDHRVPRAGAEGEFTHRSQGAIRARDWPGYGQGSEKSMFIGRHYRKKRALSLCAVRTTKKACKLLIVMWTPPRNDQQYLNWQWYSSVLSSHAAMCGCPDAVAHFNHLASVLRAPQNPPPPGPQRNLPLRRLPALPAAPEAPGDRAPWPMAGGAEGEDGGAGGDADHGGAAGGPEDADLLDAVAAAET</sequence>
<reference evidence="3" key="1">
    <citation type="journal article" date="2000" name="J. Virol.">
        <title>Circular double-stranded forms of TT virus DNA in the liver.</title>
        <authorList>
            <person name="Okamoto H."/>
            <person name="Ukita M."/>
            <person name="Nishizawa T."/>
            <person name="Kishimoto J."/>
            <person name="Hoshi Y."/>
            <person name="Mizuo H."/>
            <person name="Tanaka T."/>
            <person name="Miyakawa Y."/>
            <person name="Mayumi M."/>
        </authorList>
    </citation>
    <scope>NUCLEOTIDE SEQUENCE</scope>
</reference>
<dbReference type="Pfam" id="PF08197">
    <property type="entry name" value="TT_ORF2a"/>
    <property type="match status" value="1"/>
</dbReference>